<dbReference type="CDD" id="cd00054">
    <property type="entry name" value="EGF_CA"/>
    <property type="match status" value="1"/>
</dbReference>
<feature type="compositionally biased region" description="Low complexity" evidence="7">
    <location>
        <begin position="473"/>
        <end position="485"/>
    </location>
</feature>
<feature type="compositionally biased region" description="Polar residues" evidence="7">
    <location>
        <begin position="486"/>
        <end position="496"/>
    </location>
</feature>
<evidence type="ECO:0000313" key="11">
    <source>
        <dbReference type="Proteomes" id="UP000828390"/>
    </source>
</evidence>
<dbReference type="InterPro" id="IPR052065">
    <property type="entry name" value="Compl_asym_regulator"/>
</dbReference>
<dbReference type="PROSITE" id="PS01186">
    <property type="entry name" value="EGF_2"/>
    <property type="match status" value="1"/>
</dbReference>
<keyword evidence="2" id="KW-0964">Secreted</keyword>
<feature type="disulfide bond" evidence="6">
    <location>
        <begin position="117"/>
        <end position="126"/>
    </location>
</feature>
<dbReference type="SUPFAM" id="SSF57184">
    <property type="entry name" value="Growth factor receptor domain"/>
    <property type="match status" value="1"/>
</dbReference>
<dbReference type="Pfam" id="PF07699">
    <property type="entry name" value="Ephrin_rec_like"/>
    <property type="match status" value="1"/>
</dbReference>
<evidence type="ECO:0000259" key="9">
    <source>
        <dbReference type="PROSITE" id="PS50026"/>
    </source>
</evidence>
<feature type="disulfide bond" evidence="6">
    <location>
        <begin position="80"/>
        <end position="89"/>
    </location>
</feature>
<evidence type="ECO:0000256" key="8">
    <source>
        <dbReference type="SAM" id="Phobius"/>
    </source>
</evidence>
<keyword evidence="8" id="KW-0472">Membrane</keyword>
<feature type="disulfide bond" evidence="6">
    <location>
        <begin position="96"/>
        <end position="106"/>
    </location>
</feature>
<dbReference type="SUPFAM" id="SSF57196">
    <property type="entry name" value="EGF/Laminin"/>
    <property type="match status" value="2"/>
</dbReference>
<feature type="domain" description="EGF-like" evidence="9">
    <location>
        <begin position="92"/>
        <end position="127"/>
    </location>
</feature>
<dbReference type="Gene3D" id="2.10.50.10">
    <property type="entry name" value="Tumor Necrosis Factor Receptor, subunit A, domain 2"/>
    <property type="match status" value="1"/>
</dbReference>
<keyword evidence="3" id="KW-0732">Signal</keyword>
<dbReference type="InterPro" id="IPR036383">
    <property type="entry name" value="TSP1_rpt_sf"/>
</dbReference>
<keyword evidence="8" id="KW-0812">Transmembrane</keyword>
<dbReference type="InterPro" id="IPR000884">
    <property type="entry name" value="TSP1_rpt"/>
</dbReference>
<sequence>MSGLAIIPRSLSALEISSFDRTCVLNSSDALLSMEDIPRSLVDGIVMVYPSSCDPYDECSTFPCVNHTCVNGLGTLTCVCSGGWSGTRCEIPPDYCLNHYCKHGVCVPGNGTYSCNCTDFYTGSDCSIPPVNGMWSLWTDWLSCGVTCGGGNQSRERQCTNPTPGPGGLTCQGPDVETKYCNTEKCPECPKLKRSFGTIVKCIKSPSWENRCNVSCLNGTTFPSGQDPFPEYTCGPSTNYEWNPNSAIPECVDYNSPLMYEARSIADLNDVLTDSQKKEVEKSILEKLTTVACVKMQLPDLNTLNIAAYAQNGTVTADLQMLQDAFKSTINMLNYLQNLTVFNVSDVPYSIDKASVNAFIGIYCQPGFSGTDGLCVECPAGTYEVNAACRSCDVGTYQPSKGQTKCEPCPIGYTTATFMSTSVDDCHVISLLIPTAATTDGKVTSVPTTQSSITTKTTNKVVTSVPTTQSSVTTTSAKTTNKEVTSMPTTQSSVTTTSGKITNTVTTTAYATTDGEVTQGLTTRTPENTKVDVNEDSEQTSSKSKSTILIISSVMGILAVVLVGIVIYVLRHKCARRNLETSHARGQYYPNGIYSGVTSTQQPRDQPYTTYVTRAEPLAENPYIVYNPSENESVYHELYDERIEY</sequence>
<dbReference type="PRINTS" id="PR01705">
    <property type="entry name" value="TSP1REPEAT"/>
</dbReference>
<dbReference type="InterPro" id="IPR001881">
    <property type="entry name" value="EGF-like_Ca-bd_dom"/>
</dbReference>
<name>A0A9D4FD46_DREPO</name>
<feature type="region of interest" description="Disordered" evidence="7">
    <location>
        <begin position="515"/>
        <end position="542"/>
    </location>
</feature>
<dbReference type="Pfam" id="PF00090">
    <property type="entry name" value="TSP_1"/>
    <property type="match status" value="1"/>
</dbReference>
<protein>
    <recommendedName>
        <fullName evidence="9">EGF-like domain-containing protein</fullName>
    </recommendedName>
</protein>
<evidence type="ECO:0000256" key="2">
    <source>
        <dbReference type="ARBA" id="ARBA00022525"/>
    </source>
</evidence>
<evidence type="ECO:0000256" key="7">
    <source>
        <dbReference type="SAM" id="MobiDB-lite"/>
    </source>
</evidence>
<dbReference type="Proteomes" id="UP000828390">
    <property type="component" value="Unassembled WGS sequence"/>
</dbReference>
<keyword evidence="4" id="KW-0677">Repeat</keyword>
<feature type="disulfide bond" evidence="6">
    <location>
        <begin position="59"/>
        <end position="69"/>
    </location>
</feature>
<proteinExistence type="predicted"/>
<comment type="caution">
    <text evidence="6">Lacks conserved residue(s) required for the propagation of feature annotation.</text>
</comment>
<evidence type="ECO:0000256" key="1">
    <source>
        <dbReference type="ARBA" id="ARBA00004613"/>
    </source>
</evidence>
<dbReference type="PROSITE" id="PS50092">
    <property type="entry name" value="TSP1"/>
    <property type="match status" value="1"/>
</dbReference>
<accession>A0A9D4FD46</accession>
<dbReference type="PROSITE" id="PS50026">
    <property type="entry name" value="EGF_3"/>
    <property type="match status" value="2"/>
</dbReference>
<evidence type="ECO:0000313" key="10">
    <source>
        <dbReference type="EMBL" id="KAH3796107.1"/>
    </source>
</evidence>
<comment type="caution">
    <text evidence="10">The sequence shown here is derived from an EMBL/GenBank/DDBJ whole genome shotgun (WGS) entry which is preliminary data.</text>
</comment>
<keyword evidence="8" id="KW-1133">Transmembrane helix</keyword>
<dbReference type="PANTHER" id="PTHR22906:SF43">
    <property type="entry name" value="PROPERDIN"/>
    <property type="match status" value="1"/>
</dbReference>
<dbReference type="Gene3D" id="2.20.100.10">
    <property type="entry name" value="Thrombospondin type-1 (TSP1) repeat"/>
    <property type="match status" value="1"/>
</dbReference>
<feature type="transmembrane region" description="Helical" evidence="8">
    <location>
        <begin position="548"/>
        <end position="570"/>
    </location>
</feature>
<organism evidence="10 11">
    <name type="scientific">Dreissena polymorpha</name>
    <name type="common">Zebra mussel</name>
    <name type="synonym">Mytilus polymorpha</name>
    <dbReference type="NCBI Taxonomy" id="45954"/>
    <lineage>
        <taxon>Eukaryota</taxon>
        <taxon>Metazoa</taxon>
        <taxon>Spiralia</taxon>
        <taxon>Lophotrochozoa</taxon>
        <taxon>Mollusca</taxon>
        <taxon>Bivalvia</taxon>
        <taxon>Autobranchia</taxon>
        <taxon>Heteroconchia</taxon>
        <taxon>Euheterodonta</taxon>
        <taxon>Imparidentia</taxon>
        <taxon>Neoheterodontei</taxon>
        <taxon>Myida</taxon>
        <taxon>Dreissenoidea</taxon>
        <taxon>Dreissenidae</taxon>
        <taxon>Dreissena</taxon>
    </lineage>
</organism>
<comment type="subcellular location">
    <subcellularLocation>
        <location evidence="1">Secreted</location>
    </subcellularLocation>
</comment>
<dbReference type="FunFam" id="2.20.100.10:FF:000007">
    <property type="entry name" value="Thrombospondin 1"/>
    <property type="match status" value="1"/>
</dbReference>
<evidence type="ECO:0000256" key="5">
    <source>
        <dbReference type="ARBA" id="ARBA00023157"/>
    </source>
</evidence>
<gene>
    <name evidence="10" type="ORF">DPMN_149674</name>
</gene>
<reference evidence="10" key="1">
    <citation type="journal article" date="2019" name="bioRxiv">
        <title>The Genome of the Zebra Mussel, Dreissena polymorpha: A Resource for Invasive Species Research.</title>
        <authorList>
            <person name="McCartney M.A."/>
            <person name="Auch B."/>
            <person name="Kono T."/>
            <person name="Mallez S."/>
            <person name="Zhang Y."/>
            <person name="Obille A."/>
            <person name="Becker A."/>
            <person name="Abrahante J.E."/>
            <person name="Garbe J."/>
            <person name="Badalamenti J.P."/>
            <person name="Herman A."/>
            <person name="Mangelson H."/>
            <person name="Liachko I."/>
            <person name="Sullivan S."/>
            <person name="Sone E.D."/>
            <person name="Koren S."/>
            <person name="Silverstein K.A.T."/>
            <person name="Beckman K.B."/>
            <person name="Gohl D.M."/>
        </authorList>
    </citation>
    <scope>NUCLEOTIDE SEQUENCE</scope>
    <source>
        <strain evidence="10">Duluth1</strain>
        <tissue evidence="10">Whole animal</tissue>
    </source>
</reference>
<dbReference type="SMART" id="SM00181">
    <property type="entry name" value="EGF"/>
    <property type="match status" value="3"/>
</dbReference>
<dbReference type="GO" id="GO:0005509">
    <property type="term" value="F:calcium ion binding"/>
    <property type="evidence" value="ECO:0007669"/>
    <property type="project" value="InterPro"/>
</dbReference>
<dbReference type="Gene3D" id="2.10.25.10">
    <property type="entry name" value="Laminin"/>
    <property type="match status" value="1"/>
</dbReference>
<dbReference type="InterPro" id="IPR011641">
    <property type="entry name" value="Tyr-kin_ephrin_A/B_rcpt-like"/>
</dbReference>
<evidence type="ECO:0000256" key="3">
    <source>
        <dbReference type="ARBA" id="ARBA00022729"/>
    </source>
</evidence>
<dbReference type="InterPro" id="IPR000742">
    <property type="entry name" value="EGF"/>
</dbReference>
<dbReference type="SUPFAM" id="SSF82895">
    <property type="entry name" value="TSP-1 type 1 repeat"/>
    <property type="match status" value="1"/>
</dbReference>
<feature type="domain" description="EGF-like" evidence="9">
    <location>
        <begin position="55"/>
        <end position="90"/>
    </location>
</feature>
<keyword evidence="11" id="KW-1185">Reference proteome</keyword>
<dbReference type="EMBL" id="JAIWYP010000007">
    <property type="protein sequence ID" value="KAH3796107.1"/>
    <property type="molecule type" value="Genomic_DNA"/>
</dbReference>
<dbReference type="SMART" id="SM00209">
    <property type="entry name" value="TSP1"/>
    <property type="match status" value="1"/>
</dbReference>
<keyword evidence="5 6" id="KW-1015">Disulfide bond</keyword>
<evidence type="ECO:0000256" key="6">
    <source>
        <dbReference type="PROSITE-ProRule" id="PRU00076"/>
    </source>
</evidence>
<dbReference type="InterPro" id="IPR009030">
    <property type="entry name" value="Growth_fac_rcpt_cys_sf"/>
</dbReference>
<dbReference type="AlphaFoldDB" id="A0A9D4FD46"/>
<dbReference type="PROSITE" id="PS00022">
    <property type="entry name" value="EGF_1"/>
    <property type="match status" value="2"/>
</dbReference>
<dbReference type="PANTHER" id="PTHR22906">
    <property type="entry name" value="PROPERDIN"/>
    <property type="match status" value="1"/>
</dbReference>
<keyword evidence="6" id="KW-0245">EGF-like domain</keyword>
<feature type="region of interest" description="Disordered" evidence="7">
    <location>
        <begin position="473"/>
        <end position="496"/>
    </location>
</feature>
<reference evidence="10" key="2">
    <citation type="submission" date="2020-11" db="EMBL/GenBank/DDBJ databases">
        <authorList>
            <person name="McCartney M.A."/>
            <person name="Auch B."/>
            <person name="Kono T."/>
            <person name="Mallez S."/>
            <person name="Becker A."/>
            <person name="Gohl D.M."/>
            <person name="Silverstein K.A.T."/>
            <person name="Koren S."/>
            <person name="Bechman K.B."/>
            <person name="Herman A."/>
            <person name="Abrahante J.E."/>
            <person name="Garbe J."/>
        </authorList>
    </citation>
    <scope>NUCLEOTIDE SEQUENCE</scope>
    <source>
        <strain evidence="10">Duluth1</strain>
        <tissue evidence="10">Whole animal</tissue>
    </source>
</reference>
<dbReference type="SMART" id="SM00179">
    <property type="entry name" value="EGF_CA"/>
    <property type="match status" value="2"/>
</dbReference>
<dbReference type="SMART" id="SM01411">
    <property type="entry name" value="Ephrin_rec_like"/>
    <property type="match status" value="1"/>
</dbReference>
<evidence type="ECO:0000256" key="4">
    <source>
        <dbReference type="ARBA" id="ARBA00022737"/>
    </source>
</evidence>